<dbReference type="GO" id="GO:0004518">
    <property type="term" value="F:nuclease activity"/>
    <property type="evidence" value="ECO:0007669"/>
    <property type="project" value="InterPro"/>
</dbReference>
<protein>
    <recommendedName>
        <fullName evidence="1">CD-NTase associated protein 4-like DNA endonuclease domain-containing protein</fullName>
    </recommendedName>
</protein>
<gene>
    <name evidence="2" type="ordered locus">Thivi_3499</name>
</gene>
<dbReference type="STRING" id="765911.Thivi_3499"/>
<dbReference type="AlphaFoldDB" id="I3YEE8"/>
<name>I3YEE8_THIV6</name>
<dbReference type="RefSeq" id="WP_014779766.1">
    <property type="nucleotide sequence ID" value="NC_018012.1"/>
</dbReference>
<sequence>MADAPIPSPENKVAHGDPGDETANRYRFQWTWAAVVCCMLMDDTQDVEEVFCEHHEDVLLKHQDGSFTGHQVKTRRGDQPLWKAKDEDVLAACVRFAKLESDYPRRFRCFCFLTNHPLHSERNGQDIRHVLQSIKDAATVADLQPPVASWFRQVVEAASVTEAIAFAAMSKTEAKADLPKLRDAVIRLIDTIAQCWAPATDCSYYAVRRAAQALIDECSRASSLGHEQLLPAYVIAIVNDDSDMAARIDGKRMTLARVQSILEHGRDSSATLAGDPARYIGPGEGSTELLHKKLDAGGFSVVSRNSAEDLRDKADYLGIAWTKKYGYDKGLERYGHVCSLVLSDAGRSFDATQTETDDFGPAMREELRRRFRERRTASYQLYDCTDDHLEGIAFSLTAQCKVVWSHARPWESQ</sequence>
<feature type="domain" description="CD-NTase associated protein 4-like DNA endonuclease" evidence="1">
    <location>
        <begin position="17"/>
        <end position="222"/>
    </location>
</feature>
<keyword evidence="3" id="KW-1185">Reference proteome</keyword>
<evidence type="ECO:0000313" key="2">
    <source>
        <dbReference type="EMBL" id="AFL75366.1"/>
    </source>
</evidence>
<dbReference type="HOGENOM" id="CLU_631400_0_0_6"/>
<dbReference type="Proteomes" id="UP000006062">
    <property type="component" value="Chromosome"/>
</dbReference>
<dbReference type="KEGG" id="tvi:Thivi_3499"/>
<accession>I3YEE8</accession>
<organism evidence="2 3">
    <name type="scientific">Thiocystis violascens (strain ATCC 17096 / DSM 198 / 6111)</name>
    <name type="common">Chromatium violascens</name>
    <dbReference type="NCBI Taxonomy" id="765911"/>
    <lineage>
        <taxon>Bacteria</taxon>
        <taxon>Pseudomonadati</taxon>
        <taxon>Pseudomonadota</taxon>
        <taxon>Gammaproteobacteria</taxon>
        <taxon>Chromatiales</taxon>
        <taxon>Chromatiaceae</taxon>
        <taxon>Thiocystis</taxon>
    </lineage>
</organism>
<reference evidence="2 3" key="1">
    <citation type="submission" date="2012-06" db="EMBL/GenBank/DDBJ databases">
        <title>Complete sequence of Thiocystis violascens DSM 198.</title>
        <authorList>
            <consortium name="US DOE Joint Genome Institute"/>
            <person name="Lucas S."/>
            <person name="Han J."/>
            <person name="Lapidus A."/>
            <person name="Cheng J.-F."/>
            <person name="Goodwin L."/>
            <person name="Pitluck S."/>
            <person name="Peters L."/>
            <person name="Ovchinnikova G."/>
            <person name="Teshima H."/>
            <person name="Detter J.C."/>
            <person name="Han C."/>
            <person name="Tapia R."/>
            <person name="Land M."/>
            <person name="Hauser L."/>
            <person name="Kyrpides N."/>
            <person name="Ivanova N."/>
            <person name="Pagani I."/>
            <person name="Vogl K."/>
            <person name="Liu Z."/>
            <person name="Frigaard N.-U."/>
            <person name="Bryant D."/>
            <person name="Woyke T."/>
        </authorList>
    </citation>
    <scope>NUCLEOTIDE SEQUENCE [LARGE SCALE GENOMIC DNA]</scope>
    <source>
        <strain evidence="3">ATCC 17096 / DSM 198 / 6111</strain>
    </source>
</reference>
<evidence type="ECO:0000313" key="3">
    <source>
        <dbReference type="Proteomes" id="UP000006062"/>
    </source>
</evidence>
<proteinExistence type="predicted"/>
<evidence type="ECO:0000259" key="1">
    <source>
        <dbReference type="Pfam" id="PF14130"/>
    </source>
</evidence>
<dbReference type="EMBL" id="CP003154">
    <property type="protein sequence ID" value="AFL75366.1"/>
    <property type="molecule type" value="Genomic_DNA"/>
</dbReference>
<dbReference type="eggNOG" id="COG1196">
    <property type="taxonomic scope" value="Bacteria"/>
</dbReference>
<dbReference type="InterPro" id="IPR025382">
    <property type="entry name" value="Cap4-like_endonuclease_dom"/>
</dbReference>
<dbReference type="OrthoDB" id="9778934at2"/>
<dbReference type="Pfam" id="PF14130">
    <property type="entry name" value="Cap4_nuclease"/>
    <property type="match status" value="1"/>
</dbReference>